<reference evidence="2 4" key="1">
    <citation type="submission" date="2016-11" db="EMBL/GenBank/DDBJ databases">
        <authorList>
            <person name="Jaros S."/>
            <person name="Januszkiewicz K."/>
            <person name="Wedrychowicz H."/>
        </authorList>
    </citation>
    <scope>NUCLEOTIDE SEQUENCE [LARGE SCALE GENOMIC DNA]</scope>
    <source>
        <strain evidence="2 4">DSM 784</strain>
    </source>
</reference>
<dbReference type="EMBL" id="CP140154">
    <property type="protein sequence ID" value="WQG91716.1"/>
    <property type="molecule type" value="Genomic_DNA"/>
</dbReference>
<name>A0A1K1RMA8_9BACT</name>
<reference evidence="3 5" key="2">
    <citation type="submission" date="2023-11" db="EMBL/GenBank/DDBJ databases">
        <title>MicrobeMod: A computational toolkit for identifying prokaryotic methylation and restriction-modification with nanopore sequencing.</title>
        <authorList>
            <person name="Crits-Christoph A."/>
            <person name="Kang S.C."/>
            <person name="Lee H."/>
            <person name="Ostrov N."/>
        </authorList>
    </citation>
    <scope>NUCLEOTIDE SEQUENCE [LARGE SCALE GENOMIC DNA]</scope>
    <source>
        <strain evidence="3 5">ATCC 23090</strain>
    </source>
</reference>
<dbReference type="InterPro" id="IPR007372">
    <property type="entry name" value="Lipid/polyisoprenoid-bd_YceI"/>
</dbReference>
<protein>
    <submittedName>
        <fullName evidence="3">YceI family protein</fullName>
    </submittedName>
    <submittedName>
        <fullName evidence="2">YceI-like domain-containing protein</fullName>
    </submittedName>
</protein>
<dbReference type="AlphaFoldDB" id="A0A1K1RMA8"/>
<dbReference type="Proteomes" id="UP000183788">
    <property type="component" value="Unassembled WGS sequence"/>
</dbReference>
<evidence type="ECO:0000313" key="5">
    <source>
        <dbReference type="Proteomes" id="UP001326715"/>
    </source>
</evidence>
<dbReference type="EMBL" id="FPIZ01000013">
    <property type="protein sequence ID" value="SFW73150.1"/>
    <property type="molecule type" value="Genomic_DNA"/>
</dbReference>
<dbReference type="SMART" id="SM00867">
    <property type="entry name" value="YceI"/>
    <property type="match status" value="1"/>
</dbReference>
<dbReference type="OrthoDB" id="9794147at2"/>
<accession>A0A1K1RMA8</accession>
<evidence type="ECO:0000313" key="2">
    <source>
        <dbReference type="EMBL" id="SFW73150.1"/>
    </source>
</evidence>
<proteinExistence type="predicted"/>
<keyword evidence="5" id="KW-1185">Reference proteome</keyword>
<sequence>MYHSAIIRKGIATLLFVHLIVAAAFAQTKSVVVSGISLKVNGTSTLHDWEMKATSGTCTADITFNPAGQLTGIPALSYTVAAKALKSEHSGMDDNAYKALKAKDNPNITFKLTAGTVAADGTVKAQGQLTIAGTTKAVELIAKATAAGSGKSVIKGSKILNMTDFGVTPPSFMMGAMKTGNAVTISYEFTVQH</sequence>
<dbReference type="Proteomes" id="UP001326715">
    <property type="component" value="Chromosome"/>
</dbReference>
<evidence type="ECO:0000313" key="3">
    <source>
        <dbReference type="EMBL" id="WQG91716.1"/>
    </source>
</evidence>
<dbReference type="STRING" id="1004.SAMN05661012_03966"/>
<evidence type="ECO:0000313" key="4">
    <source>
        <dbReference type="Proteomes" id="UP000183788"/>
    </source>
</evidence>
<dbReference type="Pfam" id="PF04264">
    <property type="entry name" value="YceI"/>
    <property type="match status" value="1"/>
</dbReference>
<dbReference type="Gene3D" id="2.40.128.110">
    <property type="entry name" value="Lipid/polyisoprenoid-binding, YceI-like"/>
    <property type="match status" value="1"/>
</dbReference>
<gene>
    <name evidence="2" type="ORF">SAMN05661012_03966</name>
    <name evidence="3" type="ORF">SR876_09385</name>
</gene>
<evidence type="ECO:0000259" key="1">
    <source>
        <dbReference type="SMART" id="SM00867"/>
    </source>
</evidence>
<feature type="domain" description="Lipid/polyisoprenoid-binding YceI-like" evidence="1">
    <location>
        <begin position="28"/>
        <end position="192"/>
    </location>
</feature>
<dbReference type="RefSeq" id="WP_072362971.1">
    <property type="nucleotide sequence ID" value="NZ_CBHWAX010000035.1"/>
</dbReference>
<dbReference type="InterPro" id="IPR036761">
    <property type="entry name" value="TTHA0802/YceI-like_sf"/>
</dbReference>
<organism evidence="2 4">
    <name type="scientific">Chitinophaga sancti</name>
    <dbReference type="NCBI Taxonomy" id="1004"/>
    <lineage>
        <taxon>Bacteria</taxon>
        <taxon>Pseudomonadati</taxon>
        <taxon>Bacteroidota</taxon>
        <taxon>Chitinophagia</taxon>
        <taxon>Chitinophagales</taxon>
        <taxon>Chitinophagaceae</taxon>
        <taxon>Chitinophaga</taxon>
    </lineage>
</organism>
<dbReference type="SUPFAM" id="SSF101874">
    <property type="entry name" value="YceI-like"/>
    <property type="match status" value="1"/>
</dbReference>